<dbReference type="PANTHER" id="PTHR11206">
    <property type="entry name" value="MULTIDRUG RESISTANCE PROTEIN"/>
    <property type="match status" value="1"/>
</dbReference>
<feature type="transmembrane region" description="Helical" evidence="6">
    <location>
        <begin position="390"/>
        <end position="408"/>
    </location>
</feature>
<keyword evidence="5 6" id="KW-0472">Membrane</keyword>
<feature type="transmembrane region" description="Helical" evidence="6">
    <location>
        <begin position="132"/>
        <end position="153"/>
    </location>
</feature>
<comment type="subcellular location">
    <subcellularLocation>
        <location evidence="1">Membrane</location>
        <topology evidence="1">Multi-pass membrane protein</topology>
    </subcellularLocation>
</comment>
<proteinExistence type="inferred from homology"/>
<dbReference type="AlphaFoldDB" id="A0AAV1CCD5"/>
<feature type="transmembrane region" description="Helical" evidence="6">
    <location>
        <begin position="236"/>
        <end position="261"/>
    </location>
</feature>
<evidence type="ECO:0000256" key="5">
    <source>
        <dbReference type="ARBA" id="ARBA00023136"/>
    </source>
</evidence>
<comment type="similarity">
    <text evidence="2 6">Belongs to the multi antimicrobial extrusion (MATE) (TC 2.A.66.1) family.</text>
</comment>
<dbReference type="NCBIfam" id="TIGR00797">
    <property type="entry name" value="matE"/>
    <property type="match status" value="1"/>
</dbReference>
<evidence type="ECO:0000313" key="8">
    <source>
        <dbReference type="Proteomes" id="UP001161247"/>
    </source>
</evidence>
<dbReference type="GO" id="GO:0015297">
    <property type="term" value="F:antiporter activity"/>
    <property type="evidence" value="ECO:0007669"/>
    <property type="project" value="InterPro"/>
</dbReference>
<evidence type="ECO:0000256" key="3">
    <source>
        <dbReference type="ARBA" id="ARBA00022692"/>
    </source>
</evidence>
<feature type="transmembrane region" description="Helical" evidence="6">
    <location>
        <begin position="420"/>
        <end position="442"/>
    </location>
</feature>
<feature type="transmembrane region" description="Helical" evidence="6">
    <location>
        <begin position="273"/>
        <end position="298"/>
    </location>
</feature>
<reference evidence="7" key="1">
    <citation type="submission" date="2023-03" db="EMBL/GenBank/DDBJ databases">
        <authorList>
            <person name="Julca I."/>
        </authorList>
    </citation>
    <scope>NUCLEOTIDE SEQUENCE</scope>
</reference>
<dbReference type="GO" id="GO:1990961">
    <property type="term" value="P:xenobiotic detoxification by transmembrane export across the plasma membrane"/>
    <property type="evidence" value="ECO:0007669"/>
    <property type="project" value="InterPro"/>
</dbReference>
<dbReference type="CDD" id="cd13132">
    <property type="entry name" value="MATE_eukaryotic"/>
    <property type="match status" value="1"/>
</dbReference>
<evidence type="ECO:0000256" key="6">
    <source>
        <dbReference type="RuleBase" id="RU004914"/>
    </source>
</evidence>
<evidence type="ECO:0000256" key="2">
    <source>
        <dbReference type="ARBA" id="ARBA00010199"/>
    </source>
</evidence>
<sequence length="492" mass="53880">MEHEHKKPLLSEDNTVHDLVPIESLDDGDIREINSVADFFREFFSESRKLWYLAAPTIFNNVAIYGCGVLTQIYSGHLSTTQLAAISMENFVISSISVGLLGGLGSGLETLCGQAYGAKHLDMLGIYLQKSWIILNSVAIGLVFLFLFATQILNLLRQDPEISVEAGKFARMMIPQHFAFAMYVPLAKFLQAQSKVLEMAGIAGIAVCLHAISGWILMMKLRWGLFGAALVLNSTWWFIVMCPLLFVVSGYCGGAWSGFSWKAFSNLFDFFKLSISAALMICLEMWYVMAMTLAAGYLPNPKVSVAALSICMNINGWSGMVGIGFNSAISVRVSNTLGSGHPRAAKFSVIVVGATSFLFGFVVASILLLERKRFPALFTDNKQIQLLVEDLTPFLGVTIVLNCLQNALYGVTIGAGWQNLVGYINAACYLFLGVPLGVLLGFKFDMGIKGIWYGLLLGLFLQAATILLVACNKNWEVEADTVRARLKLLGKM</sequence>
<gene>
    <name evidence="7" type="ORF">OLC1_LOCUS4531</name>
</gene>
<dbReference type="EMBL" id="OX459119">
    <property type="protein sequence ID" value="CAI9093006.1"/>
    <property type="molecule type" value="Genomic_DNA"/>
</dbReference>
<feature type="transmembrane region" description="Helical" evidence="6">
    <location>
        <begin position="91"/>
        <end position="111"/>
    </location>
</feature>
<feature type="transmembrane region" description="Helical" evidence="6">
    <location>
        <begin position="173"/>
        <end position="190"/>
    </location>
</feature>
<dbReference type="InterPro" id="IPR045069">
    <property type="entry name" value="MATE_euk"/>
</dbReference>
<feature type="transmembrane region" description="Helical" evidence="6">
    <location>
        <begin position="347"/>
        <end position="369"/>
    </location>
</feature>
<keyword evidence="4 6" id="KW-1133">Transmembrane helix</keyword>
<dbReference type="Proteomes" id="UP001161247">
    <property type="component" value="Chromosome 2"/>
</dbReference>
<dbReference type="InterPro" id="IPR002528">
    <property type="entry name" value="MATE_fam"/>
</dbReference>
<keyword evidence="3 6" id="KW-0812">Transmembrane</keyword>
<accession>A0AAV1CCD5</accession>
<dbReference type="Pfam" id="PF01554">
    <property type="entry name" value="MatE"/>
    <property type="match status" value="2"/>
</dbReference>
<keyword evidence="8" id="KW-1185">Reference proteome</keyword>
<feature type="transmembrane region" description="Helical" evidence="6">
    <location>
        <begin position="451"/>
        <end position="470"/>
    </location>
</feature>
<evidence type="ECO:0000313" key="7">
    <source>
        <dbReference type="EMBL" id="CAI9093006.1"/>
    </source>
</evidence>
<feature type="transmembrane region" description="Helical" evidence="6">
    <location>
        <begin position="50"/>
        <end position="71"/>
    </location>
</feature>
<protein>
    <recommendedName>
        <fullName evidence="6">Protein DETOXIFICATION</fullName>
    </recommendedName>
    <alternativeName>
        <fullName evidence="6">Multidrug and toxic compound extrusion protein</fullName>
    </alternativeName>
</protein>
<organism evidence="7 8">
    <name type="scientific">Oldenlandia corymbosa var. corymbosa</name>
    <dbReference type="NCBI Taxonomy" id="529605"/>
    <lineage>
        <taxon>Eukaryota</taxon>
        <taxon>Viridiplantae</taxon>
        <taxon>Streptophyta</taxon>
        <taxon>Embryophyta</taxon>
        <taxon>Tracheophyta</taxon>
        <taxon>Spermatophyta</taxon>
        <taxon>Magnoliopsida</taxon>
        <taxon>eudicotyledons</taxon>
        <taxon>Gunneridae</taxon>
        <taxon>Pentapetalae</taxon>
        <taxon>asterids</taxon>
        <taxon>lamiids</taxon>
        <taxon>Gentianales</taxon>
        <taxon>Rubiaceae</taxon>
        <taxon>Rubioideae</taxon>
        <taxon>Spermacoceae</taxon>
        <taxon>Hedyotis-Oldenlandia complex</taxon>
        <taxon>Oldenlandia</taxon>
    </lineage>
</organism>
<name>A0AAV1CCD5_OLDCO</name>
<dbReference type="GO" id="GO:0042910">
    <property type="term" value="F:xenobiotic transmembrane transporter activity"/>
    <property type="evidence" value="ECO:0007669"/>
    <property type="project" value="InterPro"/>
</dbReference>
<evidence type="ECO:0000256" key="1">
    <source>
        <dbReference type="ARBA" id="ARBA00004141"/>
    </source>
</evidence>
<feature type="transmembrane region" description="Helical" evidence="6">
    <location>
        <begin position="197"/>
        <end position="216"/>
    </location>
</feature>
<evidence type="ECO:0000256" key="4">
    <source>
        <dbReference type="ARBA" id="ARBA00022989"/>
    </source>
</evidence>
<dbReference type="GO" id="GO:0016020">
    <property type="term" value="C:membrane"/>
    <property type="evidence" value="ECO:0007669"/>
    <property type="project" value="UniProtKB-SubCell"/>
</dbReference>